<gene>
    <name evidence="5" type="ORF">METZ01_LOCUS481916</name>
</gene>
<dbReference type="Pfam" id="PF02674">
    <property type="entry name" value="Colicin_V"/>
    <property type="match status" value="1"/>
</dbReference>
<sequence length="72" mass="7813">MNYLDIAIAVPLLYGLTKGFSNGIIKEITNVLSVVLAIYVGVHFSNLIEPYLQAGALSGYERAMPLIAFLIV</sequence>
<organism evidence="5">
    <name type="scientific">marine metagenome</name>
    <dbReference type="NCBI Taxonomy" id="408172"/>
    <lineage>
        <taxon>unclassified sequences</taxon>
        <taxon>metagenomes</taxon>
        <taxon>ecological metagenomes</taxon>
    </lineage>
</organism>
<proteinExistence type="predicted"/>
<evidence type="ECO:0008006" key="6">
    <source>
        <dbReference type="Google" id="ProtNLM"/>
    </source>
</evidence>
<dbReference type="EMBL" id="UINC01207106">
    <property type="protein sequence ID" value="SVE29062.1"/>
    <property type="molecule type" value="Genomic_DNA"/>
</dbReference>
<keyword evidence="3" id="KW-1133">Transmembrane helix</keyword>
<dbReference type="AlphaFoldDB" id="A0A383CA31"/>
<evidence type="ECO:0000256" key="1">
    <source>
        <dbReference type="ARBA" id="ARBA00004141"/>
    </source>
</evidence>
<dbReference type="InterPro" id="IPR003825">
    <property type="entry name" value="Colicin-V_CvpA"/>
</dbReference>
<evidence type="ECO:0000313" key="5">
    <source>
        <dbReference type="EMBL" id="SVE29062.1"/>
    </source>
</evidence>
<dbReference type="GO" id="GO:0009403">
    <property type="term" value="P:toxin biosynthetic process"/>
    <property type="evidence" value="ECO:0007669"/>
    <property type="project" value="InterPro"/>
</dbReference>
<evidence type="ECO:0000256" key="3">
    <source>
        <dbReference type="ARBA" id="ARBA00022989"/>
    </source>
</evidence>
<evidence type="ECO:0000256" key="4">
    <source>
        <dbReference type="ARBA" id="ARBA00023136"/>
    </source>
</evidence>
<name>A0A383CA31_9ZZZZ</name>
<accession>A0A383CA31</accession>
<keyword evidence="4" id="KW-0472">Membrane</keyword>
<feature type="non-terminal residue" evidence="5">
    <location>
        <position position="72"/>
    </location>
</feature>
<keyword evidence="2" id="KW-0812">Transmembrane</keyword>
<reference evidence="5" key="1">
    <citation type="submission" date="2018-05" db="EMBL/GenBank/DDBJ databases">
        <authorList>
            <person name="Lanie J.A."/>
            <person name="Ng W.-L."/>
            <person name="Kazmierczak K.M."/>
            <person name="Andrzejewski T.M."/>
            <person name="Davidsen T.M."/>
            <person name="Wayne K.J."/>
            <person name="Tettelin H."/>
            <person name="Glass J.I."/>
            <person name="Rusch D."/>
            <person name="Podicherti R."/>
            <person name="Tsui H.-C.T."/>
            <person name="Winkler M.E."/>
        </authorList>
    </citation>
    <scope>NUCLEOTIDE SEQUENCE</scope>
</reference>
<dbReference type="GO" id="GO:0016020">
    <property type="term" value="C:membrane"/>
    <property type="evidence" value="ECO:0007669"/>
    <property type="project" value="UniProtKB-SubCell"/>
</dbReference>
<protein>
    <recommendedName>
        <fullName evidence="6">CvpA family protein</fullName>
    </recommendedName>
</protein>
<evidence type="ECO:0000256" key="2">
    <source>
        <dbReference type="ARBA" id="ARBA00022692"/>
    </source>
</evidence>
<comment type="subcellular location">
    <subcellularLocation>
        <location evidence="1">Membrane</location>
        <topology evidence="1">Multi-pass membrane protein</topology>
    </subcellularLocation>
</comment>